<evidence type="ECO:0000313" key="1">
    <source>
        <dbReference type="EMBL" id="AHG82486.1"/>
    </source>
</evidence>
<name>A0A4V7IBU7_BIBTR</name>
<sequence length="348" mass="40078">MYMQNFQKIDFTSNTKYEELNINFEVDEIYIDKSTIGKDEKEKLNFNFLAVGRTNNEAKKLIASLSNNRYFLTAHSNGISLFKKFTNAEDFLPNFNNKAVKTWNDTFYTLEEPIEKEQSGSRLLVIFSSIADLAFNAFIDRRMFFKNFPKVGKYIPKNTYILRIADIGGVLGSFYLNSNSDMQFENKIKDLIHKIQLENSISDKHTVLYGTSKGATGALYHGIKMGLNTLAVDPIISDVHYLEKFNDLHFVSDVFPESKQDKFAKLFTEYKDKDLTHIKLVTSPNSEQFNYISELILIPNIRLCSYIFSNPNIKGHTDMGEHTLNFVTSMLNNMLYGLEIRDSLSTTY</sequence>
<dbReference type="EMBL" id="CP006954">
    <property type="protein sequence ID" value="AHG82486.1"/>
    <property type="molecule type" value="Genomic_DNA"/>
</dbReference>
<dbReference type="AlphaFoldDB" id="A0A4V7IBU7"/>
<organism evidence="1 2">
    <name type="scientific">Bibersteinia trehalosi USDA-ARS-USMARC-188</name>
    <dbReference type="NCBI Taxonomy" id="1263829"/>
    <lineage>
        <taxon>Bacteria</taxon>
        <taxon>Pseudomonadati</taxon>
        <taxon>Pseudomonadota</taxon>
        <taxon>Gammaproteobacteria</taxon>
        <taxon>Pasteurellales</taxon>
        <taxon>Pasteurellaceae</taxon>
        <taxon>Bibersteinia</taxon>
    </lineage>
</organism>
<dbReference type="KEGG" id="btre:F542_17710"/>
<dbReference type="NCBIfam" id="NF033892">
    <property type="entry name" value="XcbB_CpsF_sero"/>
    <property type="match status" value="1"/>
</dbReference>
<evidence type="ECO:0000313" key="2">
    <source>
        <dbReference type="Proteomes" id="UP000019091"/>
    </source>
</evidence>
<gene>
    <name evidence="1" type="ORF">F542_17710</name>
</gene>
<protein>
    <recommendedName>
        <fullName evidence="3">XcbB/CpsF family capsular polysaccharide biosynthesis protein</fullName>
    </recommendedName>
</protein>
<dbReference type="Proteomes" id="UP000019091">
    <property type="component" value="Chromosome"/>
</dbReference>
<reference evidence="1 2" key="1">
    <citation type="journal article" date="2014" name="Genome Announc.">
        <title>Complete Closed Genome Sequences of Three Bibersteinia trehalosi Nasopharyngeal Isolates from Cattle with Shipping Fever.</title>
        <authorList>
            <person name="Harhay G.P."/>
            <person name="McVey D.S."/>
            <person name="Koren S."/>
            <person name="Phillippy A.M."/>
            <person name="Bono J."/>
            <person name="Harhay D.M."/>
            <person name="Clawson M.L."/>
            <person name="Heaton M.P."/>
            <person name="Chitko-McKown C.G."/>
            <person name="Korlach J."/>
            <person name="Smith T.P."/>
        </authorList>
    </citation>
    <scope>NUCLEOTIDE SEQUENCE [LARGE SCALE GENOMIC DNA]</scope>
    <source>
        <strain evidence="1 2">USDA-ARS-USMARC-188</strain>
    </source>
</reference>
<proteinExistence type="predicted"/>
<accession>A0A4V7IBU7</accession>
<evidence type="ECO:0008006" key="3">
    <source>
        <dbReference type="Google" id="ProtNLM"/>
    </source>
</evidence>